<reference evidence="3" key="1">
    <citation type="submission" date="2012-01" db="EMBL/GenBank/DDBJ databases">
        <title>Molecular identification and characterization of clustered regularly interspaced short palindrome repeats (CRISPRs) genes cluster in Japanese Taylorella equigenitalis isolate EQ59.</title>
        <authorList>
            <person name="Hara Y."/>
            <person name="Hayashi K."/>
            <person name="Nakajima T."/>
            <person name="Tazumi A."/>
            <person name="Moore J.E."/>
            <person name="Matsuda M."/>
        </authorList>
    </citation>
    <scope>NUCLEOTIDE SEQUENCE</scope>
    <source>
        <strain evidence="3">EQ59</strain>
    </source>
</reference>
<dbReference type="GO" id="GO:0016787">
    <property type="term" value="F:hydrolase activity"/>
    <property type="evidence" value="ECO:0007669"/>
    <property type="project" value="UniProtKB-KW"/>
</dbReference>
<dbReference type="RefSeq" id="WP_274759091.1">
    <property type="nucleotide sequence ID" value="NZ_CP076335.1"/>
</dbReference>
<proteinExistence type="inferred from homology"/>
<dbReference type="PIRSF" id="PIRSF029950">
    <property type="entry name" value="Cas_CT1134"/>
    <property type="match status" value="1"/>
</dbReference>
<comment type="function">
    <text evidence="2">CRISPR (clustered regularly interspaced short palindromic repeat) is an adaptive immune system that provides protection against mobile genetic elements (viruses, transposable elements and conjugative plasmids). CRISPR clusters contain spacers, sequences complementary to antecedent mobile elements, and target invading nucleic acids. CRISPR clusters are transcribed and processed into CRISPR RNA (crRNA).</text>
</comment>
<keyword evidence="1 2" id="KW-0051">Antiviral defense</keyword>
<evidence type="ECO:0000256" key="2">
    <source>
        <dbReference type="PIRNR" id="PIRNR029950"/>
    </source>
</evidence>
<gene>
    <name evidence="3" type="primary">cas5</name>
</gene>
<dbReference type="NCBIfam" id="TIGR01876">
    <property type="entry name" value="cas_Cas5d"/>
    <property type="match status" value="1"/>
</dbReference>
<dbReference type="GO" id="GO:0051607">
    <property type="term" value="P:defense response to virus"/>
    <property type="evidence" value="ECO:0007669"/>
    <property type="project" value="UniProtKB-UniRule"/>
</dbReference>
<keyword evidence="2" id="KW-0255">Endonuclease</keyword>
<organism evidence="3">
    <name type="scientific">Taylorella equigenitalis</name>
    <dbReference type="NCBI Taxonomy" id="29575"/>
    <lineage>
        <taxon>Bacteria</taxon>
        <taxon>Pseudomonadati</taxon>
        <taxon>Pseudomonadota</taxon>
        <taxon>Betaproteobacteria</taxon>
        <taxon>Burkholderiales</taxon>
        <taxon>Alcaligenaceae</taxon>
        <taxon>Taylorella</taxon>
    </lineage>
</organism>
<dbReference type="EMBL" id="AB695254">
    <property type="protein sequence ID" value="BAN13312.1"/>
    <property type="molecule type" value="Genomic_DNA"/>
</dbReference>
<dbReference type="GO" id="GO:0003723">
    <property type="term" value="F:RNA binding"/>
    <property type="evidence" value="ECO:0007669"/>
    <property type="project" value="UniProtKB-UniRule"/>
</dbReference>
<evidence type="ECO:0000313" key="3">
    <source>
        <dbReference type="EMBL" id="BAN13312.1"/>
    </source>
</evidence>
<evidence type="ECO:0000256" key="1">
    <source>
        <dbReference type="ARBA" id="ARBA00023118"/>
    </source>
</evidence>
<dbReference type="InterPro" id="IPR013422">
    <property type="entry name" value="CRISPR-assoc_prot_Cas5_N"/>
</dbReference>
<dbReference type="Gene3D" id="3.30.70.2660">
    <property type="match status" value="1"/>
</dbReference>
<keyword evidence="2" id="KW-0694">RNA-binding</keyword>
<dbReference type="EC" id="3.1.-.-" evidence="2"/>
<dbReference type="InterPro" id="IPR021124">
    <property type="entry name" value="CRISPR-assoc_prot_Cas5"/>
</dbReference>
<accession>M5AXU2</accession>
<sequence length="240" mass="27982">MELNVLTFKVWGKLALFTDPLTKLGGEKFSYQVPTYEAIKGIVKSIYWKPTIIWHIDKIKIINPINMIGKSMKPRVWNSDKYTLSSYAYLTNVEYIVKAHFTWNENWDELKEDRIEKKHSSIAKRMLEKGGRQDIFLGSRECQGYVEPCEFDSQSGFYDKVDLNFGNMFHSFGYPEETGKDELISRFWTAEMKKGVITYPQINDHELKVNSIRKMKPTKCFGQDSISKSNSLFIEIEGIK</sequence>
<protein>
    <recommendedName>
        <fullName evidence="2">pre-crRNA processing endonuclease</fullName>
        <ecNumber evidence="2">3.1.-.-</ecNumber>
    </recommendedName>
</protein>
<keyword evidence="2" id="KW-0540">Nuclease</keyword>
<dbReference type="NCBIfam" id="TIGR02593">
    <property type="entry name" value="CRISPR_cas5"/>
    <property type="match status" value="1"/>
</dbReference>
<comment type="similarity">
    <text evidence="2">Belongs to the CRISPR-associated protein Cas5 family. Subtype I-C/Dvulg subfamily.</text>
</comment>
<keyword evidence="2" id="KW-0378">Hydrolase</keyword>
<dbReference type="AlphaFoldDB" id="M5AXU2"/>
<dbReference type="InterPro" id="IPR010155">
    <property type="entry name" value="CRISPR-assoc_prot_Cas5d"/>
</dbReference>
<dbReference type="Pfam" id="PF09704">
    <property type="entry name" value="Cas_Cas5d"/>
    <property type="match status" value="1"/>
</dbReference>
<dbReference type="GO" id="GO:0043571">
    <property type="term" value="P:maintenance of CRISPR repeat elements"/>
    <property type="evidence" value="ECO:0007669"/>
    <property type="project" value="UniProtKB-UniRule"/>
</dbReference>
<dbReference type="GO" id="GO:0004519">
    <property type="term" value="F:endonuclease activity"/>
    <property type="evidence" value="ECO:0007669"/>
    <property type="project" value="UniProtKB-UniRule"/>
</dbReference>
<name>M5AXU2_9BURK</name>